<dbReference type="InterPro" id="IPR001623">
    <property type="entry name" value="DnaJ_domain"/>
</dbReference>
<keyword evidence="1" id="KW-1133">Transmembrane helix</keyword>
<dbReference type="SUPFAM" id="SSF46565">
    <property type="entry name" value="Chaperone J-domain"/>
    <property type="match status" value="1"/>
</dbReference>
<dbReference type="EMBL" id="SZYD01002261">
    <property type="protein sequence ID" value="KAC9754820.1"/>
    <property type="molecule type" value="Genomic_DNA"/>
</dbReference>
<proteinExistence type="predicted"/>
<accession>A0A5N6LA87</accession>
<dbReference type="Gene3D" id="1.10.287.110">
    <property type="entry name" value="DnaJ domain"/>
    <property type="match status" value="1"/>
</dbReference>
<organism evidence="3 4">
    <name type="scientific">Mikania micrantha</name>
    <name type="common">bitter vine</name>
    <dbReference type="NCBI Taxonomy" id="192012"/>
    <lineage>
        <taxon>Eukaryota</taxon>
        <taxon>Viridiplantae</taxon>
        <taxon>Streptophyta</taxon>
        <taxon>Embryophyta</taxon>
        <taxon>Tracheophyta</taxon>
        <taxon>Spermatophyta</taxon>
        <taxon>Magnoliopsida</taxon>
        <taxon>eudicotyledons</taxon>
        <taxon>Gunneridae</taxon>
        <taxon>Pentapetalae</taxon>
        <taxon>asterids</taxon>
        <taxon>campanulids</taxon>
        <taxon>Asterales</taxon>
        <taxon>Asteraceae</taxon>
        <taxon>Asteroideae</taxon>
        <taxon>Heliantheae alliance</taxon>
        <taxon>Eupatorieae</taxon>
        <taxon>Mikania</taxon>
    </lineage>
</organism>
<dbReference type="PROSITE" id="PS50076">
    <property type="entry name" value="DNAJ_2"/>
    <property type="match status" value="1"/>
</dbReference>
<dbReference type="Pfam" id="PF00226">
    <property type="entry name" value="DnaJ"/>
    <property type="match status" value="1"/>
</dbReference>
<keyword evidence="1" id="KW-0472">Membrane</keyword>
<evidence type="ECO:0000313" key="4">
    <source>
        <dbReference type="Proteomes" id="UP000326396"/>
    </source>
</evidence>
<protein>
    <recommendedName>
        <fullName evidence="2">J domain-containing protein</fullName>
    </recommendedName>
</protein>
<feature type="domain" description="J" evidence="2">
    <location>
        <begin position="174"/>
        <end position="240"/>
    </location>
</feature>
<evidence type="ECO:0000259" key="2">
    <source>
        <dbReference type="PROSITE" id="PS50076"/>
    </source>
</evidence>
<dbReference type="PANTHER" id="PTHR45000">
    <property type="entry name" value="CHAPERONE DNAJ-DOMAIN SUPERFAMILY PROTEIN"/>
    <property type="match status" value="1"/>
</dbReference>
<dbReference type="InterPro" id="IPR036869">
    <property type="entry name" value="J_dom_sf"/>
</dbReference>
<dbReference type="Proteomes" id="UP000326396">
    <property type="component" value="Unassembled WGS sequence"/>
</dbReference>
<gene>
    <name evidence="3" type="ORF">E3N88_45295</name>
</gene>
<sequence length="240" mass="28670">MSEESIKNSDGGEIKGTRTTQSNRSYNRYKKEEDMRIWGILVFGIIGATATTFAVGQLRRSVDWFHSQSFKGSSGGFSRSSFQDEARRRYARRVQEEYEEEMERVERIRRMQSVFNREKNKYRRGYERWREDSYGEYNQHFQRDDWYWKTDSSYGNWSNFKDTTHTPANYSLSHHYAVLGLARSRPTPYTDDEIKTAFRSKAKQYHPDQNQENKEVAEARFKEIMTSYEAIKSERKNNIK</sequence>
<evidence type="ECO:0000313" key="3">
    <source>
        <dbReference type="EMBL" id="KAC9754820.1"/>
    </source>
</evidence>
<name>A0A5N6LA87_9ASTR</name>
<keyword evidence="4" id="KW-1185">Reference proteome</keyword>
<reference evidence="3 4" key="1">
    <citation type="submission" date="2019-05" db="EMBL/GenBank/DDBJ databases">
        <title>Mikania micrantha, genome provides insights into the molecular mechanism of rapid growth.</title>
        <authorList>
            <person name="Liu B."/>
        </authorList>
    </citation>
    <scope>NUCLEOTIDE SEQUENCE [LARGE SCALE GENOMIC DNA]</scope>
    <source>
        <strain evidence="3">NLD-2019</strain>
        <tissue evidence="3">Leaf</tissue>
    </source>
</reference>
<dbReference type="SMART" id="SM00271">
    <property type="entry name" value="DnaJ"/>
    <property type="match status" value="1"/>
</dbReference>
<dbReference type="CDD" id="cd06257">
    <property type="entry name" value="DnaJ"/>
    <property type="match status" value="1"/>
</dbReference>
<evidence type="ECO:0000256" key="1">
    <source>
        <dbReference type="SAM" id="Phobius"/>
    </source>
</evidence>
<keyword evidence="1" id="KW-0812">Transmembrane</keyword>
<dbReference type="PANTHER" id="PTHR45000:SF5">
    <property type="entry name" value="CHAPERONE DNAJ-DOMAIN SUPERFAMILY PROTEIN"/>
    <property type="match status" value="1"/>
</dbReference>
<comment type="caution">
    <text evidence="3">The sequence shown here is derived from an EMBL/GenBank/DDBJ whole genome shotgun (WGS) entry which is preliminary data.</text>
</comment>
<dbReference type="OrthoDB" id="10250354at2759"/>
<feature type="transmembrane region" description="Helical" evidence="1">
    <location>
        <begin position="37"/>
        <end position="56"/>
    </location>
</feature>
<dbReference type="AlphaFoldDB" id="A0A5N6LA87"/>